<reference evidence="2" key="1">
    <citation type="submission" date="2021-03" db="EMBL/GenBank/DDBJ databases">
        <authorList>
            <person name="Wang G."/>
        </authorList>
    </citation>
    <scope>NUCLEOTIDE SEQUENCE</scope>
    <source>
        <strain evidence="2">KCTC 12899</strain>
    </source>
</reference>
<dbReference type="SUPFAM" id="SSF56322">
    <property type="entry name" value="ADC synthase"/>
    <property type="match status" value="1"/>
</dbReference>
<organism evidence="2 3">
    <name type="scientific">Acanthopleuribacter pedis</name>
    <dbReference type="NCBI Taxonomy" id="442870"/>
    <lineage>
        <taxon>Bacteria</taxon>
        <taxon>Pseudomonadati</taxon>
        <taxon>Acidobacteriota</taxon>
        <taxon>Holophagae</taxon>
        <taxon>Acanthopleuribacterales</taxon>
        <taxon>Acanthopleuribacteraceae</taxon>
        <taxon>Acanthopleuribacter</taxon>
    </lineage>
</organism>
<dbReference type="InterPro" id="IPR005801">
    <property type="entry name" value="ADC_synthase"/>
</dbReference>
<dbReference type="Proteomes" id="UP000664417">
    <property type="component" value="Unassembled WGS sequence"/>
</dbReference>
<dbReference type="EMBL" id="JAFREP010000005">
    <property type="protein sequence ID" value="MBO1318440.1"/>
    <property type="molecule type" value="Genomic_DNA"/>
</dbReference>
<dbReference type="RefSeq" id="WP_207858208.1">
    <property type="nucleotide sequence ID" value="NZ_JAFREP010000005.1"/>
</dbReference>
<dbReference type="GO" id="GO:0000162">
    <property type="term" value="P:L-tryptophan biosynthetic process"/>
    <property type="evidence" value="ECO:0007669"/>
    <property type="project" value="TreeGrafter"/>
</dbReference>
<evidence type="ECO:0000259" key="1">
    <source>
        <dbReference type="Pfam" id="PF00425"/>
    </source>
</evidence>
<proteinExistence type="predicted"/>
<dbReference type="InterPro" id="IPR015890">
    <property type="entry name" value="Chorismate_C"/>
</dbReference>
<comment type="caution">
    <text evidence="2">The sequence shown here is derived from an EMBL/GenBank/DDBJ whole genome shotgun (WGS) entry which is preliminary data.</text>
</comment>
<feature type="domain" description="Chorismate-utilising enzyme C-terminal" evidence="1">
    <location>
        <begin position="189"/>
        <end position="443"/>
    </location>
</feature>
<accession>A0A8J7QET5</accession>
<evidence type="ECO:0000313" key="2">
    <source>
        <dbReference type="EMBL" id="MBO1318440.1"/>
    </source>
</evidence>
<dbReference type="PANTHER" id="PTHR11236">
    <property type="entry name" value="AMINOBENZOATE/ANTHRANILATE SYNTHASE"/>
    <property type="match status" value="1"/>
</dbReference>
<dbReference type="AlphaFoldDB" id="A0A8J7QET5"/>
<dbReference type="PRINTS" id="PR00095">
    <property type="entry name" value="ANTSNTHASEI"/>
</dbReference>
<dbReference type="InterPro" id="IPR019999">
    <property type="entry name" value="Anth_synth_I-like"/>
</dbReference>
<dbReference type="PANTHER" id="PTHR11236:SF9">
    <property type="entry name" value="ANTHRANILATE SYNTHASE COMPONENT 1"/>
    <property type="match status" value="1"/>
</dbReference>
<gene>
    <name evidence="2" type="ORF">J3U88_08230</name>
</gene>
<dbReference type="Pfam" id="PF00425">
    <property type="entry name" value="Chorismate_bind"/>
    <property type="match status" value="1"/>
</dbReference>
<name>A0A8J7QET5_9BACT</name>
<protein>
    <submittedName>
        <fullName evidence="2">Anthranilate synthase component I family protein</fullName>
    </submittedName>
</protein>
<keyword evidence="3" id="KW-1185">Reference proteome</keyword>
<sequence length="455" mass="51234">MNVLDACRAACLRAAREPLQPTQLPEAAFTAYALQQVEQRAAAAFLDSAGPRHERGRFSYLSGNTLAVFLQFADHFYLYLPDETPRQITPGAFADWLAAFHGKDDWGHAALLPLITYEAFNPDIRPDLPHPLWHEAQAVWLLCDHLQTYDRTTQTLSAQALSPEKTFRIQGRFTAFHNNEVPTGWRESEQRYGEKIKTVQHHIYEGNFYQANLSQRFCRPTNQAPTETYRLLRARNPSPFMGIFRFFDYWVLSGSPERLVEKRGNFISARPIAGTQPRYPHDPAADQKARDHLTSCAKEQAEHLMLVDLIRNDLGRVARAGSVQVREFAVIETYSHVHHLVSQVEANLAETADVWELIASVFPGGTITGAPKISCMQTLAELEREKRGPYTGAMGYIGGDGNLDLNILIRTIIQVDRHICFHAGGGIVADSHQTAEYLETRHKCAALMEALNIEV</sequence>
<evidence type="ECO:0000313" key="3">
    <source>
        <dbReference type="Proteomes" id="UP000664417"/>
    </source>
</evidence>
<dbReference type="Gene3D" id="3.60.120.10">
    <property type="entry name" value="Anthranilate synthase"/>
    <property type="match status" value="1"/>
</dbReference>